<gene>
    <name evidence="2" type="ORF">CC80DRAFT_456487</name>
</gene>
<feature type="compositionally biased region" description="Polar residues" evidence="1">
    <location>
        <begin position="15"/>
        <end position="24"/>
    </location>
</feature>
<evidence type="ECO:0008006" key="4">
    <source>
        <dbReference type="Google" id="ProtNLM"/>
    </source>
</evidence>
<sequence length="322" mass="35799">MTTAIDNPIHPLTHNGAQTTNTEPTLPPKPSDPYLTARASLDLNGFVVLPATLFPTFDLPTLRAAASRLTTLARAGKWPYIRTLPKQFPPWTSDASNGIWGVQHLLHPSNPSHLVFAKSYFDAELLKYVATLIGCSEDEMVMELYNMLVRPSGPWSLRWHRDDISAEASAEEELSRLGKPGFHAQWNLALYDDESLIVVPGSHKRARTPAERAADPYEPDMPGQLVVRLKAGEVVFYNNNILHRGVYDEGKERMTLHGSIGTTLGSRQRARNVLQHGVGEWVRECDFEGLEGGMRERAEGMRARLVELGEGSGEVGFFSKDE</sequence>
<accession>A0A6A5TBT6</accession>
<dbReference type="EMBL" id="ML977029">
    <property type="protein sequence ID" value="KAF1950051.1"/>
    <property type="molecule type" value="Genomic_DNA"/>
</dbReference>
<dbReference type="Proteomes" id="UP000800035">
    <property type="component" value="Unassembled WGS sequence"/>
</dbReference>
<evidence type="ECO:0000313" key="2">
    <source>
        <dbReference type="EMBL" id="KAF1950051.1"/>
    </source>
</evidence>
<dbReference type="PANTHER" id="PTHR40470:SF1">
    <property type="entry name" value="PHYTANOYL-COA DIOXYGENASE FAMILY PROTEIN (AFU_ORTHOLOGUE AFUA_2G15850)"/>
    <property type="match status" value="1"/>
</dbReference>
<evidence type="ECO:0000313" key="3">
    <source>
        <dbReference type="Proteomes" id="UP000800035"/>
    </source>
</evidence>
<name>A0A6A5TBT6_9PLEO</name>
<evidence type="ECO:0000256" key="1">
    <source>
        <dbReference type="SAM" id="MobiDB-lite"/>
    </source>
</evidence>
<reference evidence="2" key="1">
    <citation type="journal article" date="2020" name="Stud. Mycol.">
        <title>101 Dothideomycetes genomes: a test case for predicting lifestyles and emergence of pathogens.</title>
        <authorList>
            <person name="Haridas S."/>
            <person name="Albert R."/>
            <person name="Binder M."/>
            <person name="Bloem J."/>
            <person name="Labutti K."/>
            <person name="Salamov A."/>
            <person name="Andreopoulos B."/>
            <person name="Baker S."/>
            <person name="Barry K."/>
            <person name="Bills G."/>
            <person name="Bluhm B."/>
            <person name="Cannon C."/>
            <person name="Castanera R."/>
            <person name="Culley D."/>
            <person name="Daum C."/>
            <person name="Ezra D."/>
            <person name="Gonzalez J."/>
            <person name="Henrissat B."/>
            <person name="Kuo A."/>
            <person name="Liang C."/>
            <person name="Lipzen A."/>
            <person name="Lutzoni F."/>
            <person name="Magnuson J."/>
            <person name="Mondo S."/>
            <person name="Nolan M."/>
            <person name="Ohm R."/>
            <person name="Pangilinan J."/>
            <person name="Park H.-J."/>
            <person name="Ramirez L."/>
            <person name="Alfaro M."/>
            <person name="Sun H."/>
            <person name="Tritt A."/>
            <person name="Yoshinaga Y."/>
            <person name="Zwiers L.-H."/>
            <person name="Turgeon B."/>
            <person name="Goodwin S."/>
            <person name="Spatafora J."/>
            <person name="Crous P."/>
            <person name="Grigoriev I."/>
        </authorList>
    </citation>
    <scope>NUCLEOTIDE SEQUENCE</scope>
    <source>
        <strain evidence="2">CBS 675.92</strain>
    </source>
</reference>
<protein>
    <recommendedName>
        <fullName evidence="4">Phytanoyl-CoA dioxygenase family protein</fullName>
    </recommendedName>
</protein>
<feature type="region of interest" description="Disordered" evidence="1">
    <location>
        <begin position="1"/>
        <end position="31"/>
    </location>
</feature>
<dbReference type="PANTHER" id="PTHR40470">
    <property type="entry name" value="PHYTANOYL-COA DIOXYGENASE FAMILY PROTEIN (AFU_ORTHOLOGUE AFUA_2G15850)"/>
    <property type="match status" value="1"/>
</dbReference>
<dbReference type="Pfam" id="PF05721">
    <property type="entry name" value="PhyH"/>
    <property type="match status" value="1"/>
</dbReference>
<dbReference type="OrthoDB" id="2106152at2759"/>
<organism evidence="2 3">
    <name type="scientific">Byssothecium circinans</name>
    <dbReference type="NCBI Taxonomy" id="147558"/>
    <lineage>
        <taxon>Eukaryota</taxon>
        <taxon>Fungi</taxon>
        <taxon>Dikarya</taxon>
        <taxon>Ascomycota</taxon>
        <taxon>Pezizomycotina</taxon>
        <taxon>Dothideomycetes</taxon>
        <taxon>Pleosporomycetidae</taxon>
        <taxon>Pleosporales</taxon>
        <taxon>Massarineae</taxon>
        <taxon>Massarinaceae</taxon>
        <taxon>Byssothecium</taxon>
    </lineage>
</organism>
<dbReference type="SUPFAM" id="SSF51197">
    <property type="entry name" value="Clavaminate synthase-like"/>
    <property type="match status" value="1"/>
</dbReference>
<keyword evidence="3" id="KW-1185">Reference proteome</keyword>
<dbReference type="Gene3D" id="2.60.120.620">
    <property type="entry name" value="q2cbj1_9rhob like domain"/>
    <property type="match status" value="1"/>
</dbReference>
<dbReference type="AlphaFoldDB" id="A0A6A5TBT6"/>
<dbReference type="InterPro" id="IPR008775">
    <property type="entry name" value="Phytyl_CoA_dOase-like"/>
</dbReference>
<proteinExistence type="predicted"/>